<dbReference type="PANTHER" id="PTHR43649:SF14">
    <property type="entry name" value="BLR3389 PROTEIN"/>
    <property type="match status" value="1"/>
</dbReference>
<keyword evidence="4" id="KW-1185">Reference proteome</keyword>
<feature type="region of interest" description="Disordered" evidence="1">
    <location>
        <begin position="31"/>
        <end position="51"/>
    </location>
</feature>
<evidence type="ECO:0000313" key="3">
    <source>
        <dbReference type="EMBL" id="MFG1708127.1"/>
    </source>
</evidence>
<dbReference type="RefSeq" id="WP_393172359.1">
    <property type="nucleotide sequence ID" value="NZ_JBICRM010000025.1"/>
</dbReference>
<comment type="caution">
    <text evidence="3">The sequence shown here is derived from an EMBL/GenBank/DDBJ whole genome shotgun (WGS) entry which is preliminary data.</text>
</comment>
<reference evidence="3 4" key="1">
    <citation type="submission" date="2024-10" db="EMBL/GenBank/DDBJ databases">
        <authorList>
            <person name="Topkara A.R."/>
            <person name="Saygin H."/>
        </authorList>
    </citation>
    <scope>NUCLEOTIDE SEQUENCE [LARGE SCALE GENOMIC DNA]</scope>
    <source>
        <strain evidence="3 4">M3C6</strain>
    </source>
</reference>
<name>A0ABW7API7_9ACTN</name>
<organism evidence="3 4">
    <name type="scientific">Nonomuraea marmarensis</name>
    <dbReference type="NCBI Taxonomy" id="3351344"/>
    <lineage>
        <taxon>Bacteria</taxon>
        <taxon>Bacillati</taxon>
        <taxon>Actinomycetota</taxon>
        <taxon>Actinomycetes</taxon>
        <taxon>Streptosporangiales</taxon>
        <taxon>Streptosporangiaceae</taxon>
        <taxon>Nonomuraea</taxon>
    </lineage>
</organism>
<dbReference type="EMBL" id="JBICRM010000025">
    <property type="protein sequence ID" value="MFG1708127.1"/>
    <property type="molecule type" value="Genomic_DNA"/>
</dbReference>
<dbReference type="Gene3D" id="3.40.190.10">
    <property type="entry name" value="Periplasmic binding protein-like II"/>
    <property type="match status" value="2"/>
</dbReference>
<dbReference type="InterPro" id="IPR006059">
    <property type="entry name" value="SBP"/>
</dbReference>
<evidence type="ECO:0000313" key="4">
    <source>
        <dbReference type="Proteomes" id="UP001603978"/>
    </source>
</evidence>
<feature type="chain" id="PRO_5046794943" evidence="2">
    <location>
        <begin position="29"/>
        <end position="429"/>
    </location>
</feature>
<protein>
    <submittedName>
        <fullName evidence="3">ABC transporter substrate-binding protein</fullName>
    </submittedName>
</protein>
<dbReference type="Proteomes" id="UP001603978">
    <property type="component" value="Unassembled WGS sequence"/>
</dbReference>
<dbReference type="Pfam" id="PF01547">
    <property type="entry name" value="SBP_bac_1"/>
    <property type="match status" value="1"/>
</dbReference>
<evidence type="ECO:0000256" key="1">
    <source>
        <dbReference type="SAM" id="MobiDB-lite"/>
    </source>
</evidence>
<evidence type="ECO:0000256" key="2">
    <source>
        <dbReference type="SAM" id="SignalP"/>
    </source>
</evidence>
<keyword evidence="2" id="KW-0732">Signal</keyword>
<sequence length="429" mass="46373">MSHPNVSRRGFFAGVGALGIATTLSACATSTPAKPAGGGSGSTALALKSRETSDKSRKAMQALLDEFVKQHPQYKTTLNTMEAAAFQQQIRADLTLSTPPDVLTWFAGEIASNFAKQGLLLDATSVFPADGYSEQFAKLSTDATGKKIFVPTNYYWWGVFYRTSMFEKWGVSEPKTWDEFVALCKTLQGKGVSPIALPLADSAWLTASWFDYLNLRINGATFHRALLAGQESYTDPKVAKVLDTWREVLPYLDPAGKGLAFQEGSAKWQQGKDAMFLCGPFLADAMPADVKEDISFFQFPIIDNAVPVAEEAPLDGFIASAHSANPEGAKAFLGYVATPAAQELYLKISENAVLPANSNAKSPLSTPLLEKGRALIASAADVTQFFNRDTNDDQLNVLTTALVKFIDKPGEAADILKLWQSDSVKARGN</sequence>
<accession>A0ABW7API7</accession>
<dbReference type="SUPFAM" id="SSF53850">
    <property type="entry name" value="Periplasmic binding protein-like II"/>
    <property type="match status" value="1"/>
</dbReference>
<dbReference type="PROSITE" id="PS51318">
    <property type="entry name" value="TAT"/>
    <property type="match status" value="1"/>
</dbReference>
<proteinExistence type="predicted"/>
<dbReference type="InterPro" id="IPR050490">
    <property type="entry name" value="Bact_solute-bd_prot1"/>
</dbReference>
<feature type="signal peptide" evidence="2">
    <location>
        <begin position="1"/>
        <end position="28"/>
    </location>
</feature>
<dbReference type="InterPro" id="IPR006311">
    <property type="entry name" value="TAT_signal"/>
</dbReference>
<dbReference type="PANTHER" id="PTHR43649">
    <property type="entry name" value="ARABINOSE-BINDING PROTEIN-RELATED"/>
    <property type="match status" value="1"/>
</dbReference>
<gene>
    <name evidence="3" type="ORF">ACFLIM_33450</name>
</gene>